<gene>
    <name evidence="1" type="ORF">H3Z83_07640</name>
</gene>
<reference evidence="1 2" key="1">
    <citation type="submission" date="2020-07" db="EMBL/GenBank/DDBJ databases">
        <title>Bacterium isolated from marine sediment.</title>
        <authorList>
            <person name="Shang D."/>
            <person name="Du Z.-J."/>
        </authorList>
    </citation>
    <scope>NUCLEOTIDE SEQUENCE [LARGE SCALE GENOMIC DNA]</scope>
    <source>
        <strain evidence="1 2">S7007</strain>
    </source>
</reference>
<keyword evidence="2" id="KW-1185">Reference proteome</keyword>
<proteinExistence type="predicted"/>
<evidence type="ECO:0008006" key="3">
    <source>
        <dbReference type="Google" id="ProtNLM"/>
    </source>
</evidence>
<dbReference type="AlphaFoldDB" id="A0A839AQG5"/>
<evidence type="ECO:0000313" key="2">
    <source>
        <dbReference type="Proteomes" id="UP000563906"/>
    </source>
</evidence>
<evidence type="ECO:0000313" key="1">
    <source>
        <dbReference type="EMBL" id="MBA6156384.1"/>
    </source>
</evidence>
<dbReference type="Proteomes" id="UP000563906">
    <property type="component" value="Unassembled WGS sequence"/>
</dbReference>
<name>A0A839AQG5_9FLAO</name>
<dbReference type="EMBL" id="JACGLS010000003">
    <property type="protein sequence ID" value="MBA6156384.1"/>
    <property type="molecule type" value="Genomic_DNA"/>
</dbReference>
<sequence length="81" mass="8311">MKKSILNLGNVLNKTEQKAINGGGPIGFCDADGDCPSGSYCSNHFCHSNGSGPGPGSGNGGGCTIPTRFCIDEHDTCCIYI</sequence>
<comment type="caution">
    <text evidence="1">The sequence shown here is derived from an EMBL/GenBank/DDBJ whole genome shotgun (WGS) entry which is preliminary data.</text>
</comment>
<dbReference type="RefSeq" id="WP_182124889.1">
    <property type="nucleotide sequence ID" value="NZ_JACGLS010000003.1"/>
</dbReference>
<organism evidence="1 2">
    <name type="scientific">Tenacibaculum pelagium</name>
    <dbReference type="NCBI Taxonomy" id="2759527"/>
    <lineage>
        <taxon>Bacteria</taxon>
        <taxon>Pseudomonadati</taxon>
        <taxon>Bacteroidota</taxon>
        <taxon>Flavobacteriia</taxon>
        <taxon>Flavobacteriales</taxon>
        <taxon>Flavobacteriaceae</taxon>
        <taxon>Tenacibaculum</taxon>
    </lineage>
</organism>
<protein>
    <recommendedName>
        <fullName evidence="3">Bacteriocin</fullName>
    </recommendedName>
</protein>
<accession>A0A839AQG5</accession>